<evidence type="ECO:0000313" key="1">
    <source>
        <dbReference type="EMBL" id="SMB79846.1"/>
    </source>
</evidence>
<proteinExistence type="predicted"/>
<accession>A0A1W1UFJ0</accession>
<protein>
    <submittedName>
        <fullName evidence="1">Uncharacterized protein</fullName>
    </submittedName>
</protein>
<dbReference type="EMBL" id="FWWT01000005">
    <property type="protein sequence ID" value="SMB79846.1"/>
    <property type="molecule type" value="Genomic_DNA"/>
</dbReference>
<name>A0A1W1UFJ0_DESTI</name>
<evidence type="ECO:0000313" key="2">
    <source>
        <dbReference type="Proteomes" id="UP000192731"/>
    </source>
</evidence>
<keyword evidence="2" id="KW-1185">Reference proteome</keyword>
<reference evidence="1 2" key="1">
    <citation type="submission" date="2017-04" db="EMBL/GenBank/DDBJ databases">
        <authorList>
            <person name="Afonso C.L."/>
            <person name="Miller P.J."/>
            <person name="Scott M.A."/>
            <person name="Spackman E."/>
            <person name="Goraichik I."/>
            <person name="Dimitrov K.M."/>
            <person name="Suarez D.L."/>
            <person name="Swayne D.E."/>
        </authorList>
    </citation>
    <scope>NUCLEOTIDE SEQUENCE [LARGE SCALE GENOMIC DNA]</scope>
    <source>
        <strain evidence="1 2">DSM 11270</strain>
    </source>
</reference>
<dbReference type="AlphaFoldDB" id="A0A1W1UFJ0"/>
<dbReference type="STRING" id="656914.SAMN00017405_0805"/>
<organism evidence="1 2">
    <name type="scientific">Desulfonispora thiosulfatigenes DSM 11270</name>
    <dbReference type="NCBI Taxonomy" id="656914"/>
    <lineage>
        <taxon>Bacteria</taxon>
        <taxon>Bacillati</taxon>
        <taxon>Bacillota</taxon>
        <taxon>Clostridia</taxon>
        <taxon>Eubacteriales</taxon>
        <taxon>Peptococcaceae</taxon>
        <taxon>Desulfonispora</taxon>
    </lineage>
</organism>
<dbReference type="RefSeq" id="WP_084051912.1">
    <property type="nucleotide sequence ID" value="NZ_FWWT01000005.1"/>
</dbReference>
<gene>
    <name evidence="1" type="ORF">SAMN00017405_0805</name>
</gene>
<dbReference type="OrthoDB" id="9804799at2"/>
<sequence length="100" mass="11558">MMGSKSAYEFETTDSKIVAYIDSTLRTNQTHIEENHLNNNHTNKYRIELSNDIGGYSCRLYYDTLYDKAYLEKDGGLYEAGTDFARYIDSFLENTKSLSI</sequence>
<dbReference type="Proteomes" id="UP000192731">
    <property type="component" value="Unassembled WGS sequence"/>
</dbReference>